<comment type="caution">
    <text evidence="1">The sequence shown here is derived from an EMBL/GenBank/DDBJ whole genome shotgun (WGS) entry which is preliminary data.</text>
</comment>
<dbReference type="VEuPathDB" id="FungiDB:SeMB42_g06917"/>
<evidence type="ECO:0000313" key="1">
    <source>
        <dbReference type="EMBL" id="TPX33800.1"/>
    </source>
</evidence>
<reference evidence="1 2" key="1">
    <citation type="journal article" date="2019" name="Sci. Rep.">
        <title>Comparative genomics of chytrid fungi reveal insights into the obligate biotrophic and pathogenic lifestyle of Synchytrium endobioticum.</title>
        <authorList>
            <person name="van de Vossenberg B.T.L.H."/>
            <person name="Warris S."/>
            <person name="Nguyen H.D.T."/>
            <person name="van Gent-Pelzer M.P.E."/>
            <person name="Joly D.L."/>
            <person name="van de Geest H.C."/>
            <person name="Bonants P.J.M."/>
            <person name="Smith D.S."/>
            <person name="Levesque C.A."/>
            <person name="van der Lee T.A.J."/>
        </authorList>
    </citation>
    <scope>NUCLEOTIDE SEQUENCE [LARGE SCALE GENOMIC DNA]</scope>
    <source>
        <strain evidence="1 2">LEV6574</strain>
    </source>
</reference>
<dbReference type="EMBL" id="QEAM01000865">
    <property type="protein sequence ID" value="TPX33800.1"/>
    <property type="molecule type" value="Genomic_DNA"/>
</dbReference>
<dbReference type="VEuPathDB" id="FungiDB:SeMB42_g06916"/>
<sequence length="218" mass="25640">MDGVNIKNLAGVRRDRQRQVMYRFFAFDVAPHHRLASPDQFRYGRHHLAKPHERTPYPRIHHFVMMTNGTELFVSFQLEKPLAQRIPESGSFLDRGEGHERYDDIANPYNRRVLSLLDWCPLLTETVLLTKGEMFWNIAFKLGRLISLMRGMAIYGRHITRMDERVAQVGQSFGRMLDRWDSGIKKVGGDNRQKSRIGMADEYERKLLEANNQYFRTK</sequence>
<proteinExistence type="predicted"/>
<feature type="non-terminal residue" evidence="1">
    <location>
        <position position="218"/>
    </location>
</feature>
<evidence type="ECO:0000313" key="2">
    <source>
        <dbReference type="Proteomes" id="UP000320475"/>
    </source>
</evidence>
<dbReference type="AlphaFoldDB" id="A0A507BWS8"/>
<name>A0A507BWS8_9FUNG</name>
<organism evidence="1 2">
    <name type="scientific">Synchytrium endobioticum</name>
    <dbReference type="NCBI Taxonomy" id="286115"/>
    <lineage>
        <taxon>Eukaryota</taxon>
        <taxon>Fungi</taxon>
        <taxon>Fungi incertae sedis</taxon>
        <taxon>Chytridiomycota</taxon>
        <taxon>Chytridiomycota incertae sedis</taxon>
        <taxon>Chytridiomycetes</taxon>
        <taxon>Synchytriales</taxon>
        <taxon>Synchytriaceae</taxon>
        <taxon>Synchytrium</taxon>
    </lineage>
</organism>
<dbReference type="Proteomes" id="UP000320475">
    <property type="component" value="Unassembled WGS sequence"/>
</dbReference>
<accession>A0A507BWS8</accession>
<gene>
    <name evidence="1" type="ORF">SeLEV6574_g08342</name>
</gene>
<protein>
    <submittedName>
        <fullName evidence="1">Uncharacterized protein</fullName>
    </submittedName>
</protein>